<feature type="transmembrane region" description="Helical" evidence="6">
    <location>
        <begin position="78"/>
        <end position="100"/>
    </location>
</feature>
<protein>
    <recommendedName>
        <fullName evidence="9">Flippase-like domain-containing protein</fullName>
    </recommendedName>
</protein>
<evidence type="ECO:0000256" key="5">
    <source>
        <dbReference type="ARBA" id="ARBA00023136"/>
    </source>
</evidence>
<gene>
    <name evidence="7" type="ORF">DRP53_04975</name>
</gene>
<evidence type="ECO:0000256" key="2">
    <source>
        <dbReference type="ARBA" id="ARBA00022475"/>
    </source>
</evidence>
<evidence type="ECO:0000313" key="8">
    <source>
        <dbReference type="Proteomes" id="UP000268469"/>
    </source>
</evidence>
<dbReference type="GO" id="GO:0005886">
    <property type="term" value="C:plasma membrane"/>
    <property type="evidence" value="ECO:0007669"/>
    <property type="project" value="UniProtKB-SubCell"/>
</dbReference>
<feature type="transmembrane region" description="Helical" evidence="6">
    <location>
        <begin position="240"/>
        <end position="262"/>
    </location>
</feature>
<feature type="transmembrane region" description="Helical" evidence="6">
    <location>
        <begin position="38"/>
        <end position="58"/>
    </location>
</feature>
<keyword evidence="4 6" id="KW-1133">Transmembrane helix</keyword>
<feature type="transmembrane region" description="Helical" evidence="6">
    <location>
        <begin position="147"/>
        <end position="166"/>
    </location>
</feature>
<dbReference type="Proteomes" id="UP000268469">
    <property type="component" value="Unassembled WGS sequence"/>
</dbReference>
<reference evidence="7 8" key="1">
    <citation type="submission" date="2018-06" db="EMBL/GenBank/DDBJ databases">
        <title>Extensive metabolic versatility and redundancy in microbially diverse, dynamic hydrothermal sediments.</title>
        <authorList>
            <person name="Dombrowski N."/>
            <person name="Teske A."/>
            <person name="Baker B.J."/>
        </authorList>
    </citation>
    <scope>NUCLEOTIDE SEQUENCE [LARGE SCALE GENOMIC DNA]</scope>
    <source>
        <strain evidence="7">B36_G15</strain>
    </source>
</reference>
<dbReference type="PANTHER" id="PTHR40277">
    <property type="entry name" value="BLL5419 PROTEIN"/>
    <property type="match status" value="1"/>
</dbReference>
<organism evidence="7 8">
    <name type="scientific">candidate division WOR-3 bacterium</name>
    <dbReference type="NCBI Taxonomy" id="2052148"/>
    <lineage>
        <taxon>Bacteria</taxon>
        <taxon>Bacteria division WOR-3</taxon>
    </lineage>
</organism>
<feature type="transmembrane region" description="Helical" evidence="6">
    <location>
        <begin position="6"/>
        <end position="26"/>
    </location>
</feature>
<evidence type="ECO:0008006" key="9">
    <source>
        <dbReference type="Google" id="ProtNLM"/>
    </source>
</evidence>
<sequence length="310" mass="35617">MDRSRLLTILRFLIGAFLIAFILIRIDILHFFELVRRVRLPGLIPVPLIYLVFAFLSALRWKLLLDYQNFQIGLDTLFKYYLISLLFGQALPTTVGGDIIRVIYLKDRKADAFAVVVMDRLIGFLGLFIFSLSMALIIYLIRREIYFLKFILIGISIILGLIFLLLSHNVFQFISQQVAKIRFLALGERVRKIYYIINKFRKAKKEMLFCLLLSFSIQATLAVGPYLVHRSLRVEPISLGYFLLCVPLINIIAMIPISPGAIGVRETGFVFFFPKFGLSDAAAFTTSLLAKSIEIAVYLIFGGIFYFRRR</sequence>
<evidence type="ECO:0000256" key="1">
    <source>
        <dbReference type="ARBA" id="ARBA00004651"/>
    </source>
</evidence>
<keyword evidence="5 6" id="KW-0472">Membrane</keyword>
<name>A0A660SI39_UNCW3</name>
<dbReference type="NCBIfam" id="TIGR00374">
    <property type="entry name" value="flippase-like domain"/>
    <property type="match status" value="1"/>
</dbReference>
<feature type="transmembrane region" description="Helical" evidence="6">
    <location>
        <begin position="208"/>
        <end position="228"/>
    </location>
</feature>
<feature type="transmembrane region" description="Helical" evidence="6">
    <location>
        <begin position="283"/>
        <end position="307"/>
    </location>
</feature>
<dbReference type="PANTHER" id="PTHR40277:SF1">
    <property type="entry name" value="BLL5419 PROTEIN"/>
    <property type="match status" value="1"/>
</dbReference>
<keyword evidence="2" id="KW-1003">Cell membrane</keyword>
<dbReference type="Pfam" id="PF03706">
    <property type="entry name" value="LPG_synthase_TM"/>
    <property type="match status" value="1"/>
</dbReference>
<proteinExistence type="predicted"/>
<evidence type="ECO:0000313" key="7">
    <source>
        <dbReference type="EMBL" id="RKX70448.1"/>
    </source>
</evidence>
<dbReference type="EMBL" id="QNBE01000039">
    <property type="protein sequence ID" value="RKX70448.1"/>
    <property type="molecule type" value="Genomic_DNA"/>
</dbReference>
<keyword evidence="3 6" id="KW-0812">Transmembrane</keyword>
<evidence type="ECO:0000256" key="3">
    <source>
        <dbReference type="ARBA" id="ARBA00022692"/>
    </source>
</evidence>
<evidence type="ECO:0000256" key="4">
    <source>
        <dbReference type="ARBA" id="ARBA00022989"/>
    </source>
</evidence>
<dbReference type="AlphaFoldDB" id="A0A660SI39"/>
<feature type="transmembrane region" description="Helical" evidence="6">
    <location>
        <begin position="121"/>
        <end position="141"/>
    </location>
</feature>
<comment type="caution">
    <text evidence="7">The sequence shown here is derived from an EMBL/GenBank/DDBJ whole genome shotgun (WGS) entry which is preliminary data.</text>
</comment>
<dbReference type="InterPro" id="IPR022791">
    <property type="entry name" value="L-PG_synthase/AglD"/>
</dbReference>
<accession>A0A660SI39</accession>
<comment type="subcellular location">
    <subcellularLocation>
        <location evidence="1">Cell membrane</location>
        <topology evidence="1">Multi-pass membrane protein</topology>
    </subcellularLocation>
</comment>
<evidence type="ECO:0000256" key="6">
    <source>
        <dbReference type="SAM" id="Phobius"/>
    </source>
</evidence>